<organism evidence="1 2">
    <name type="scientific">Aerolutibacter ruishenii</name>
    <dbReference type="NCBI Taxonomy" id="686800"/>
    <lineage>
        <taxon>Bacteria</taxon>
        <taxon>Pseudomonadati</taxon>
        <taxon>Pseudomonadota</taxon>
        <taxon>Gammaproteobacteria</taxon>
        <taxon>Lysobacterales</taxon>
        <taxon>Lysobacteraceae</taxon>
        <taxon>Aerolutibacter</taxon>
    </lineage>
</organism>
<dbReference type="SUPFAM" id="SSF140804">
    <property type="entry name" value="YidB-like"/>
    <property type="match status" value="1"/>
</dbReference>
<reference evidence="1 2" key="1">
    <citation type="journal article" date="2015" name="Stand. Genomic Sci.">
        <title>Genomic Encyclopedia of Bacterial and Archaeal Type Strains, Phase III: the genomes of soil and plant-associated and newly described type strains.</title>
        <authorList>
            <person name="Whitman W.B."/>
            <person name="Woyke T."/>
            <person name="Klenk H.P."/>
            <person name="Zhou Y."/>
            <person name="Lilburn T.G."/>
            <person name="Beck B.J."/>
            <person name="De Vos P."/>
            <person name="Vandamme P."/>
            <person name="Eisen J.A."/>
            <person name="Garrity G."/>
            <person name="Hugenholtz P."/>
            <person name="Kyrpides N.C."/>
        </authorList>
    </citation>
    <scope>NUCLEOTIDE SEQUENCE [LARGE SCALE GENOMIC DNA]</scope>
    <source>
        <strain evidence="1 2">CGMCC 1.10136</strain>
    </source>
</reference>
<proteinExistence type="predicted"/>
<dbReference type="InterPro" id="IPR045372">
    <property type="entry name" value="YidB"/>
</dbReference>
<dbReference type="AlphaFoldDB" id="A0A562LSC3"/>
<accession>A0A562LSC3</accession>
<dbReference type="InterPro" id="IPR027405">
    <property type="entry name" value="YidB-like"/>
</dbReference>
<comment type="caution">
    <text evidence="1">The sequence shown here is derived from an EMBL/GenBank/DDBJ whole genome shotgun (WGS) entry which is preliminary data.</text>
</comment>
<evidence type="ECO:0008006" key="3">
    <source>
        <dbReference type="Google" id="ProtNLM"/>
    </source>
</evidence>
<dbReference type="Pfam" id="PF20159">
    <property type="entry name" value="YidB"/>
    <property type="match status" value="1"/>
</dbReference>
<sequence>MYEQIVQWAAADFGADPHAVKKVLGELIGLAFNPRRGGPEGFLQAFRDVGLGDLVSSWLSQAENRPITAHELETALGLGTIEDIARRVSLPPQTVGNMAAAMLPEAVDALSEQGVLPAMSVLDKLREWFGDMGEGWGHIERWRRGGM</sequence>
<name>A0A562LSC3_9GAMM</name>
<evidence type="ECO:0000313" key="1">
    <source>
        <dbReference type="EMBL" id="TWI10535.1"/>
    </source>
</evidence>
<evidence type="ECO:0000313" key="2">
    <source>
        <dbReference type="Proteomes" id="UP000316471"/>
    </source>
</evidence>
<dbReference type="RefSeq" id="WP_144814280.1">
    <property type="nucleotide sequence ID" value="NZ_VLKP01000006.1"/>
</dbReference>
<dbReference type="OrthoDB" id="9782229at2"/>
<dbReference type="EMBL" id="VLKP01000006">
    <property type="protein sequence ID" value="TWI10535.1"/>
    <property type="molecule type" value="Genomic_DNA"/>
</dbReference>
<gene>
    <name evidence="1" type="ORF">IP93_01624</name>
</gene>
<dbReference type="Proteomes" id="UP000316471">
    <property type="component" value="Unassembled WGS sequence"/>
</dbReference>
<protein>
    <recommendedName>
        <fullName evidence="3">DUF937 domain-containing protein</fullName>
    </recommendedName>
</protein>
<dbReference type="Gene3D" id="1.10.10.690">
    <property type="entry name" value="YidB-like"/>
    <property type="match status" value="1"/>
</dbReference>
<keyword evidence="2" id="KW-1185">Reference proteome</keyword>